<keyword evidence="5" id="KW-1185">Reference proteome</keyword>
<reference evidence="4" key="1">
    <citation type="journal article" date="2022" name="G3 (Bethesda)">
        <title>High quality genome of the basidiomycete yeast Dioszegia hungarica PDD-24b-2 isolated from cloud water.</title>
        <authorList>
            <person name="Jarrige D."/>
            <person name="Haridas S."/>
            <person name="Bleykasten-Grosshans C."/>
            <person name="Joly M."/>
            <person name="Nadalig T."/>
            <person name="Sancelme M."/>
            <person name="Vuilleumier S."/>
            <person name="Grigoriev I.V."/>
            <person name="Amato P."/>
            <person name="Bringel F."/>
        </authorList>
    </citation>
    <scope>NUCLEOTIDE SEQUENCE</scope>
    <source>
        <strain evidence="4">PDD-24b-2</strain>
    </source>
</reference>
<feature type="region of interest" description="Disordered" evidence="2">
    <location>
        <begin position="165"/>
        <end position="189"/>
    </location>
</feature>
<dbReference type="GO" id="GO:0003968">
    <property type="term" value="F:RNA-directed RNA polymerase activity"/>
    <property type="evidence" value="ECO:0007669"/>
    <property type="project" value="UniProtKB-KW"/>
</dbReference>
<dbReference type="RefSeq" id="XP_052942464.1">
    <property type="nucleotide sequence ID" value="XM_053088046.1"/>
</dbReference>
<keyword evidence="1" id="KW-0548">Nucleotidyltransferase</keyword>
<sequence length="1142" mass="125242">MTAKPLFRAVASTSAPSRASRLGPLPPPLLISKLPREAKKSRSTSPIPKFTTVPDVQTDRWVPLPPRAEAERYLLVTPQNPYQAFAFNHDIRFHTQWELEYALNLCGLSYDDIRLDQLGSLDGPTEIASAKIAPLLEEICTKKGDTEAAEIAKKYGQNDAARRLRHEVDREEEELSRARKGKGKEVPIGERPYGGKISYAVLIDHYGARSKNPRPDESAPWIRPPDIKPTSPVDPKTPARRGAGPQDDLSNPLGIASKAQAAKKPSFLAFLDPPQMPGKSSRIARELGPGRVITLKIPPKASQAQLRELLEGTVLVVLGRPFRALWAHPDGQRVYAVETNDVLPKMFASRPEIGQALSFAQILDRFNALEQKPGQAIAKWGSRLQIFFTDSVPIMSVDPKAVTVIPDVVSSSAPNPANPATEEILTDGCGLMSRHVARQVYIFLSRNGSTPPCGHPSAIQIRFGGSKGMLIVMTEEQEKQYPGIDIALRPSLMKALVHPRHAGDTSHFTLNLVRWTSLKVGVGLSAEPMPILVDRGVPKSVFVKLQENVLDELKVAFAPTPQTGESEADAARRVRENVYRLGGVGQDAKKRECKNQGKSQKVAGLTWKDVDEEEKDVMGLSAVDMPLALKAHSEALSNYDVCPVSGQPYSIAEALYNPLCAGFHPTQSAYTAGKLRSLVKLQCETIVNRFRLPVPQSLSAFIVPDPLGILAPNEIHICTDEQLIIDPATQQPSWCLLGPVLALRVPCKLPTDIKKMVAVYRPELAHLPNVIVMSANAALCARSPASDLSGGDYDGDTVTLYWDPGLVGPFQNADEAGAVAEPGFIEANFEKTTVTGTEVLEGLEGKGEEDRVVNLQRYLLAGLGGDVLTAKYSDWHGNAQYTLGVSHPATVRLGRMSGLVLDARKSGLQVREDVFKRDADEYDGEVEWRCVKKGKAFNGPRSTREIKRPHGLGQYVMDKLYEIGKERINSVLASFPEFSGSRNDMPDHKALSGRILGLEAYVAASPHPESTRQLALLQAHVKACYTIWEDVNSGRTPPDSILEQYRARLAVIVGNAVAAPPTPMTPRRKTTPYAPETDETRKLERRIRQGNMRELARVWRDEVGLKDLGALCVMGLGEEWVRELKVSSGAEVVSFQPKQVFV</sequence>
<gene>
    <name evidence="4" type="ORF">MKK02DRAFT_30440</name>
</gene>
<dbReference type="GeneID" id="77727251"/>
<dbReference type="GO" id="GO:0003723">
    <property type="term" value="F:RNA binding"/>
    <property type="evidence" value="ECO:0007669"/>
    <property type="project" value="UniProtKB-KW"/>
</dbReference>
<keyword evidence="1" id="KW-0694">RNA-binding</keyword>
<feature type="region of interest" description="Disordered" evidence="2">
    <location>
        <begin position="210"/>
        <end position="253"/>
    </location>
</feature>
<keyword evidence="1" id="KW-0696">RNA-directed RNA polymerase</keyword>
<feature type="region of interest" description="Disordered" evidence="2">
    <location>
        <begin position="1"/>
        <end position="50"/>
    </location>
</feature>
<protein>
    <recommendedName>
        <fullName evidence="1">RNA-dependent RNA polymerase</fullName>
        <ecNumber evidence="1">2.7.7.48</ecNumber>
    </recommendedName>
</protein>
<feature type="region of interest" description="Disordered" evidence="2">
    <location>
        <begin position="1060"/>
        <end position="1080"/>
    </location>
</feature>
<dbReference type="EMBL" id="JAKWFO010000014">
    <property type="protein sequence ID" value="KAI9632687.1"/>
    <property type="molecule type" value="Genomic_DNA"/>
</dbReference>
<evidence type="ECO:0000256" key="1">
    <source>
        <dbReference type="RuleBase" id="RU363098"/>
    </source>
</evidence>
<dbReference type="PANTHER" id="PTHR23079:SF55">
    <property type="entry name" value="RNA-DIRECTED RNA POLYMERASE"/>
    <property type="match status" value="1"/>
</dbReference>
<proteinExistence type="inferred from homology"/>
<name>A0AA38H197_9TREE</name>
<dbReference type="Proteomes" id="UP001164286">
    <property type="component" value="Unassembled WGS sequence"/>
</dbReference>
<accession>A0AA38H197</accession>
<feature type="domain" description="RDRP core" evidence="3">
    <location>
        <begin position="273"/>
        <end position="919"/>
    </location>
</feature>
<dbReference type="GO" id="GO:0031380">
    <property type="term" value="C:nuclear RNA-directed RNA polymerase complex"/>
    <property type="evidence" value="ECO:0007669"/>
    <property type="project" value="TreeGrafter"/>
</dbReference>
<dbReference type="GO" id="GO:0030422">
    <property type="term" value="P:siRNA processing"/>
    <property type="evidence" value="ECO:0007669"/>
    <property type="project" value="TreeGrafter"/>
</dbReference>
<organism evidence="4 5">
    <name type="scientific">Dioszegia hungarica</name>
    <dbReference type="NCBI Taxonomy" id="4972"/>
    <lineage>
        <taxon>Eukaryota</taxon>
        <taxon>Fungi</taxon>
        <taxon>Dikarya</taxon>
        <taxon>Basidiomycota</taxon>
        <taxon>Agaricomycotina</taxon>
        <taxon>Tremellomycetes</taxon>
        <taxon>Tremellales</taxon>
        <taxon>Bulleribasidiaceae</taxon>
        <taxon>Dioszegia</taxon>
    </lineage>
</organism>
<evidence type="ECO:0000256" key="2">
    <source>
        <dbReference type="SAM" id="MobiDB-lite"/>
    </source>
</evidence>
<dbReference type="Pfam" id="PF05183">
    <property type="entry name" value="RdRP"/>
    <property type="match status" value="1"/>
</dbReference>
<dbReference type="EC" id="2.7.7.48" evidence="1"/>
<evidence type="ECO:0000313" key="4">
    <source>
        <dbReference type="EMBL" id="KAI9632687.1"/>
    </source>
</evidence>
<comment type="similarity">
    <text evidence="1">Belongs to the RdRP family.</text>
</comment>
<keyword evidence="1" id="KW-0808">Transferase</keyword>
<comment type="caution">
    <text evidence="4">The sequence shown here is derived from an EMBL/GenBank/DDBJ whole genome shotgun (WGS) entry which is preliminary data.</text>
</comment>
<dbReference type="InterPro" id="IPR007855">
    <property type="entry name" value="RDRP"/>
</dbReference>
<dbReference type="InterPro" id="IPR057596">
    <property type="entry name" value="RDRP_core"/>
</dbReference>
<comment type="catalytic activity">
    <reaction evidence="1">
        <text>RNA(n) + a ribonucleoside 5'-triphosphate = RNA(n+1) + diphosphate</text>
        <dbReference type="Rhea" id="RHEA:21248"/>
        <dbReference type="Rhea" id="RHEA-COMP:14527"/>
        <dbReference type="Rhea" id="RHEA-COMP:17342"/>
        <dbReference type="ChEBI" id="CHEBI:33019"/>
        <dbReference type="ChEBI" id="CHEBI:61557"/>
        <dbReference type="ChEBI" id="CHEBI:140395"/>
        <dbReference type="EC" id="2.7.7.48"/>
    </reaction>
</comment>
<evidence type="ECO:0000259" key="3">
    <source>
        <dbReference type="Pfam" id="PF05183"/>
    </source>
</evidence>
<dbReference type="PANTHER" id="PTHR23079">
    <property type="entry name" value="RNA-DEPENDENT RNA POLYMERASE"/>
    <property type="match status" value="1"/>
</dbReference>
<dbReference type="AlphaFoldDB" id="A0AA38H197"/>
<evidence type="ECO:0000313" key="5">
    <source>
        <dbReference type="Proteomes" id="UP001164286"/>
    </source>
</evidence>